<name>A0A6G1KK42_9PLEO</name>
<dbReference type="OrthoDB" id="74360at2759"/>
<dbReference type="Gene3D" id="3.50.50.60">
    <property type="entry name" value="FAD/NAD(P)-binding domain"/>
    <property type="match status" value="2"/>
</dbReference>
<dbReference type="GO" id="GO:0004497">
    <property type="term" value="F:monooxygenase activity"/>
    <property type="evidence" value="ECO:0007669"/>
    <property type="project" value="UniProtKB-KW"/>
</dbReference>
<keyword evidence="3" id="KW-0560">Oxidoreductase</keyword>
<feature type="compositionally biased region" description="Polar residues" evidence="2">
    <location>
        <begin position="1"/>
        <end position="23"/>
    </location>
</feature>
<dbReference type="InterPro" id="IPR051209">
    <property type="entry name" value="FAD-bind_Monooxygenase_sf"/>
</dbReference>
<dbReference type="InterPro" id="IPR036188">
    <property type="entry name" value="FAD/NAD-bd_sf"/>
</dbReference>
<proteinExistence type="inferred from homology"/>
<comment type="similarity">
    <text evidence="1">Belongs to the FAD-binding monooxygenase family.</text>
</comment>
<sequence length="585" mass="65222">MTRTQLKQSSEPSQPLSTSTYNITEKPLGTPQNVRIILVGAGASGINMLRALRLHLTPGSWTATAYEKNPRVGGTWYENRYPGCHCDIPAHNYQFAWRPNPGWSEFFAPAPEIEEYLEKAWSEEESQTEAAVLRTECQVVGAIWEEQNALWNVTVHDLKTGEIFTDRAQFLLDATGILNNWHWPDIPGRTDFKGEMVHSANWPNDFSSAGKTVAVIGNGSSGIQIVPAILPEVKSLVHFIRSPTWVAPPSLQTMAMGKAGKIMSEVELTAEGNFTPAQIEKFKSDPVLYRTFVKGVEDEVNGRFPIMLKDSPLQRFVFEKMSEYMTHELGGDERLCGALIPKFPVGCRRLTPGTGYLKALTAPKTRLITEGIARIIPEGVELVSGEKVTLDTIVCATGFDVSFRPRFPLVGREGNLQDIWAKQLPRAYMSCAVSGFPNYFMFLGPNAPIGHGSVFTITEHIAKYIVRVIKKIQTEGITAVAPSPEAVAEFAEHIDTFMPRTAWQGSCRSWFKGGSKDGPVTALHPGSRIHFFHMLETFRGEDWLYTYKKGVKANRFVYLGNGFSSKELDGSDTTWYLDEPDKLYL</sequence>
<evidence type="ECO:0000256" key="2">
    <source>
        <dbReference type="SAM" id="MobiDB-lite"/>
    </source>
</evidence>
<organism evidence="3 4">
    <name type="scientific">Pleomassaria siparia CBS 279.74</name>
    <dbReference type="NCBI Taxonomy" id="1314801"/>
    <lineage>
        <taxon>Eukaryota</taxon>
        <taxon>Fungi</taxon>
        <taxon>Dikarya</taxon>
        <taxon>Ascomycota</taxon>
        <taxon>Pezizomycotina</taxon>
        <taxon>Dothideomycetes</taxon>
        <taxon>Pleosporomycetidae</taxon>
        <taxon>Pleosporales</taxon>
        <taxon>Pleomassariaceae</taxon>
        <taxon>Pleomassaria</taxon>
    </lineage>
</organism>
<dbReference type="SUPFAM" id="SSF51905">
    <property type="entry name" value="FAD/NAD(P)-binding domain"/>
    <property type="match status" value="2"/>
</dbReference>
<accession>A0A6G1KK42</accession>
<dbReference type="Pfam" id="PF13450">
    <property type="entry name" value="NAD_binding_8"/>
    <property type="match status" value="1"/>
</dbReference>
<dbReference type="PANTHER" id="PTHR42877">
    <property type="entry name" value="L-ORNITHINE N(5)-MONOOXYGENASE-RELATED"/>
    <property type="match status" value="1"/>
</dbReference>
<dbReference type="AlphaFoldDB" id="A0A6G1KK42"/>
<dbReference type="EMBL" id="MU005765">
    <property type="protein sequence ID" value="KAF2712993.1"/>
    <property type="molecule type" value="Genomic_DNA"/>
</dbReference>
<keyword evidence="3" id="KW-0503">Monooxygenase</keyword>
<evidence type="ECO:0000313" key="4">
    <source>
        <dbReference type="Proteomes" id="UP000799428"/>
    </source>
</evidence>
<dbReference type="Proteomes" id="UP000799428">
    <property type="component" value="Unassembled WGS sequence"/>
</dbReference>
<keyword evidence="4" id="KW-1185">Reference proteome</keyword>
<reference evidence="3" key="1">
    <citation type="journal article" date="2020" name="Stud. Mycol.">
        <title>101 Dothideomycetes genomes: a test case for predicting lifestyles and emergence of pathogens.</title>
        <authorList>
            <person name="Haridas S."/>
            <person name="Albert R."/>
            <person name="Binder M."/>
            <person name="Bloem J."/>
            <person name="Labutti K."/>
            <person name="Salamov A."/>
            <person name="Andreopoulos B."/>
            <person name="Baker S."/>
            <person name="Barry K."/>
            <person name="Bills G."/>
            <person name="Bluhm B."/>
            <person name="Cannon C."/>
            <person name="Castanera R."/>
            <person name="Culley D."/>
            <person name="Daum C."/>
            <person name="Ezra D."/>
            <person name="Gonzalez J."/>
            <person name="Henrissat B."/>
            <person name="Kuo A."/>
            <person name="Liang C."/>
            <person name="Lipzen A."/>
            <person name="Lutzoni F."/>
            <person name="Magnuson J."/>
            <person name="Mondo S."/>
            <person name="Nolan M."/>
            <person name="Ohm R."/>
            <person name="Pangilinan J."/>
            <person name="Park H.-J."/>
            <person name="Ramirez L."/>
            <person name="Alfaro M."/>
            <person name="Sun H."/>
            <person name="Tritt A."/>
            <person name="Yoshinaga Y."/>
            <person name="Zwiers L.-H."/>
            <person name="Turgeon B."/>
            <person name="Goodwin S."/>
            <person name="Spatafora J."/>
            <person name="Crous P."/>
            <person name="Grigoriev I."/>
        </authorList>
    </citation>
    <scope>NUCLEOTIDE SEQUENCE</scope>
    <source>
        <strain evidence="3">CBS 279.74</strain>
    </source>
</reference>
<dbReference type="PANTHER" id="PTHR42877:SF12">
    <property type="entry name" value="MONOOXYGENASE"/>
    <property type="match status" value="1"/>
</dbReference>
<feature type="region of interest" description="Disordered" evidence="2">
    <location>
        <begin position="1"/>
        <end position="25"/>
    </location>
</feature>
<evidence type="ECO:0000313" key="3">
    <source>
        <dbReference type="EMBL" id="KAF2712993.1"/>
    </source>
</evidence>
<gene>
    <name evidence="3" type="ORF">K504DRAFT_449765</name>
</gene>
<protein>
    <submittedName>
        <fullName evidence="3">Phenylacetone monooxygenase</fullName>
    </submittedName>
</protein>
<evidence type="ECO:0000256" key="1">
    <source>
        <dbReference type="ARBA" id="ARBA00010139"/>
    </source>
</evidence>